<dbReference type="OrthoDB" id="2054at10239"/>
<dbReference type="SUPFAM" id="SSF51126">
    <property type="entry name" value="Pectin lyase-like"/>
    <property type="match status" value="1"/>
</dbReference>
<evidence type="ECO:0000256" key="5">
    <source>
        <dbReference type="ARBA" id="ARBA00023296"/>
    </source>
</evidence>
<evidence type="ECO:0000256" key="4">
    <source>
        <dbReference type="ARBA" id="ARBA00022844"/>
    </source>
</evidence>
<keyword evidence="9" id="KW-1185">Reference proteome</keyword>
<sequence length="586" mass="62239">MSLVQLIDSTVGLRNELTQPDGAYLTGLGASTVGALLDTTRKLSYYGNNRQALIDLLLHAKVTGGPIDIDVPVLIDTPINMDFEYTPLIMSCSSGRLLSDTTALVLNRLGYGSTINNFDMWNVTAPWAITRWGSTGDWNTSEEAVASLRQTNDLHYYQPTVNDADVWSALTPEQQNQNISPKLEVHNSDGVVLNTPRGRYALYEFYGCNYCRVFNPNLSGGKGVLGTIVFNNTNATAYGIDNWVVGGDDIRNGSFSGVVHLRNKRGGAINCSPYRSGESGIKTYQNELNGVSARCYEMTYTNCHVKQACYDGLDLASDYGAETGRIDDTSLDDAPWHELPTKHTISNCSGTGCQGNALHIDGTGNSITGLKAGFSGLSGIYDDGVNNIYMNIISVNNALDNISHQITIPKRNIISSVTLILEASESVTYGYGLYSPLSAISDLDTSLIESGTVVPYIIKAQIATGGDLTVGHPAASDRTARLLLDPEYKSSAGFIGVIAAQATGAPAGAPTGDVYINARYLGSEVPGFQVLGVNGGGGLVSTLNSTFATQVGNSQAAFVFHGSSLSIVARDAAGVLRGYALTGVPL</sequence>
<evidence type="ECO:0000256" key="6">
    <source>
        <dbReference type="ARBA" id="ARBA00035731"/>
    </source>
</evidence>
<evidence type="ECO:0000256" key="1">
    <source>
        <dbReference type="ARBA" id="ARBA00004328"/>
    </source>
</evidence>
<evidence type="ECO:0000313" key="9">
    <source>
        <dbReference type="Proteomes" id="UP000224566"/>
    </source>
</evidence>
<dbReference type="InterPro" id="IPR015331">
    <property type="entry name" value="P22_tailspike_C"/>
</dbReference>
<dbReference type="GO" id="GO:0098996">
    <property type="term" value="P:symbiont entry into host cell via disruption of host cell glycocalyx"/>
    <property type="evidence" value="ECO:0007669"/>
    <property type="project" value="UniProtKB-KW"/>
</dbReference>
<keyword evidence="4" id="KW-0946">Virion</keyword>
<organism evidence="8 9">
    <name type="scientific">Pectobacterium phage PhiM1</name>
    <dbReference type="NCBI Taxonomy" id="1211386"/>
    <lineage>
        <taxon>Viruses</taxon>
        <taxon>Duplodnaviria</taxon>
        <taxon>Heunggongvirae</taxon>
        <taxon>Uroviricota</taxon>
        <taxon>Caudoviricetes</taxon>
        <taxon>Autographivirales</taxon>
        <taxon>Autoscriptoviridae</taxon>
        <taxon>Corkvirinae</taxon>
        <taxon>Phimunavirus</taxon>
        <taxon>Phimunavirus fM1</taxon>
    </lineage>
</organism>
<dbReference type="InterPro" id="IPR012332">
    <property type="entry name" value="Autotransporter_pectin_lyase_C"/>
</dbReference>
<dbReference type="EMBL" id="JX290549">
    <property type="protein sequence ID" value="AFQ22537.1"/>
    <property type="molecule type" value="Genomic_DNA"/>
</dbReference>
<accession>A0A1P7WFW6</accession>
<feature type="domain" description="P22 tailspike C-terminal" evidence="7">
    <location>
        <begin position="79"/>
        <end position="443"/>
    </location>
</feature>
<name>A0A1P7WFW6_9CAUD</name>
<keyword evidence="6" id="KW-1238">Degradation of host capsule during virus entry</keyword>
<dbReference type="Gene3D" id="2.160.20.20">
    <property type="match status" value="1"/>
</dbReference>
<dbReference type="GO" id="GO:0098994">
    <property type="term" value="P:symbiont entry into host cell via disruption of host cell envelope"/>
    <property type="evidence" value="ECO:0007669"/>
    <property type="project" value="UniProtKB-KW"/>
</dbReference>
<keyword evidence="2" id="KW-1235">Degradation of host cell envelope components during virus entry</keyword>
<protein>
    <submittedName>
        <fullName evidence="8">Phage tailspike protein</fullName>
    </submittedName>
</protein>
<comment type="subcellular location">
    <subcellularLocation>
        <location evidence="1">Virion</location>
    </subcellularLocation>
</comment>
<dbReference type="InterPro" id="IPR011050">
    <property type="entry name" value="Pectin_lyase_fold/virulence"/>
</dbReference>
<reference evidence="8 9" key="1">
    <citation type="journal article" date="2017" name="Appl. Environ. Microbiol.">
        <title>Bacteriophage PhiM1 of Pectobacterium evolves to escape two bifunctional Type III toxin-antitoxin and abortive infection systems through mutations in a single viral gene.</title>
        <authorList>
            <person name="Blower T.R."/>
            <person name="Chai R."/>
            <person name="Przybilski R."/>
            <person name="Chindhy S."/>
            <person name="Fang X."/>
            <person name="Kidman S.E."/>
            <person name="Tan H."/>
            <person name="Luisi B.F."/>
            <person name="Fineran P.C."/>
            <person name="Salmond G.P."/>
        </authorList>
    </citation>
    <scope>NUCLEOTIDE SEQUENCE [LARGE SCALE GENOMIC DNA]</scope>
</reference>
<evidence type="ECO:0000259" key="7">
    <source>
        <dbReference type="Pfam" id="PF09251"/>
    </source>
</evidence>
<dbReference type="Proteomes" id="UP000224566">
    <property type="component" value="Segment"/>
</dbReference>
<dbReference type="Pfam" id="PF09251">
    <property type="entry name" value="PhageP22-tail"/>
    <property type="match status" value="1"/>
</dbReference>
<evidence type="ECO:0000313" key="8">
    <source>
        <dbReference type="EMBL" id="AFQ22537.1"/>
    </source>
</evidence>
<evidence type="ECO:0000256" key="2">
    <source>
        <dbReference type="ARBA" id="ARBA00022717"/>
    </source>
</evidence>
<evidence type="ECO:0000256" key="3">
    <source>
        <dbReference type="ARBA" id="ARBA00022732"/>
    </source>
</evidence>
<keyword evidence="3" id="KW-1227">Viral tail protein</keyword>
<dbReference type="GO" id="GO:0098015">
    <property type="term" value="C:virus tail"/>
    <property type="evidence" value="ECO:0007669"/>
    <property type="project" value="UniProtKB-KW"/>
</dbReference>
<proteinExistence type="predicted"/>
<keyword evidence="5" id="KW-1160">Virus entry into host cell</keyword>
<gene>
    <name evidence="8" type="ORF">PhiM1_52</name>
</gene>